<feature type="domain" description="HTH arsR-type" evidence="4">
    <location>
        <begin position="9"/>
        <end position="103"/>
    </location>
</feature>
<dbReference type="AlphaFoldDB" id="A0AAF0BWX7"/>
<dbReference type="KEGG" id="ima:PO878_04455"/>
<dbReference type="PROSITE" id="PS50987">
    <property type="entry name" value="HTH_ARSR_2"/>
    <property type="match status" value="1"/>
</dbReference>
<reference evidence="5" key="1">
    <citation type="submission" date="2023-01" db="EMBL/GenBank/DDBJ databases">
        <title>The diversity of Class Acidimicrobiia in South China Sea sediment environments and the proposal of Iamia marina sp. nov., a novel species of the genus Iamia.</title>
        <authorList>
            <person name="He Y."/>
            <person name="Tian X."/>
        </authorList>
    </citation>
    <scope>NUCLEOTIDE SEQUENCE</scope>
    <source>
        <strain evidence="5">DSM 19957</strain>
    </source>
</reference>
<dbReference type="InterPro" id="IPR001845">
    <property type="entry name" value="HTH_ArsR_DNA-bd_dom"/>
</dbReference>
<dbReference type="CDD" id="cd00090">
    <property type="entry name" value="HTH_ARSR"/>
    <property type="match status" value="1"/>
</dbReference>
<evidence type="ECO:0000313" key="6">
    <source>
        <dbReference type="Proteomes" id="UP001216390"/>
    </source>
</evidence>
<dbReference type="InterPro" id="IPR051011">
    <property type="entry name" value="Metal_resp_trans_reg"/>
</dbReference>
<dbReference type="InterPro" id="IPR036388">
    <property type="entry name" value="WH-like_DNA-bd_sf"/>
</dbReference>
<keyword evidence="3" id="KW-0804">Transcription</keyword>
<dbReference type="Proteomes" id="UP001216390">
    <property type="component" value="Chromosome"/>
</dbReference>
<dbReference type="PANTHER" id="PTHR43132:SF8">
    <property type="entry name" value="HTH-TYPE TRANSCRIPTIONAL REGULATOR KMTR"/>
    <property type="match status" value="1"/>
</dbReference>
<dbReference type="PANTHER" id="PTHR43132">
    <property type="entry name" value="ARSENICAL RESISTANCE OPERON REPRESSOR ARSR-RELATED"/>
    <property type="match status" value="1"/>
</dbReference>
<evidence type="ECO:0000256" key="3">
    <source>
        <dbReference type="ARBA" id="ARBA00023163"/>
    </source>
</evidence>
<sequence length="114" mass="12303">MDTKIRLQPSLAEFAAAADVLKLVADPTRLHLLWTLVGGEQTVSALAEAVGARPASVSQHLAKLRLGNLVTTRREGNHIHYSLVNDHVARLVGESLLEADHLVGGASHHRGHDR</sequence>
<dbReference type="SMART" id="SM00418">
    <property type="entry name" value="HTH_ARSR"/>
    <property type="match status" value="1"/>
</dbReference>
<gene>
    <name evidence="5" type="ORF">PO878_04455</name>
</gene>
<dbReference type="SUPFAM" id="SSF46785">
    <property type="entry name" value="Winged helix' DNA-binding domain"/>
    <property type="match status" value="1"/>
</dbReference>
<accession>A0AAF0BWX7</accession>
<keyword evidence="1" id="KW-0805">Transcription regulation</keyword>
<dbReference type="InterPro" id="IPR011991">
    <property type="entry name" value="ArsR-like_HTH"/>
</dbReference>
<dbReference type="GO" id="GO:0003677">
    <property type="term" value="F:DNA binding"/>
    <property type="evidence" value="ECO:0007669"/>
    <property type="project" value="UniProtKB-KW"/>
</dbReference>
<dbReference type="PRINTS" id="PR00778">
    <property type="entry name" value="HTHARSR"/>
</dbReference>
<dbReference type="NCBIfam" id="NF033788">
    <property type="entry name" value="HTH_metalloreg"/>
    <property type="match status" value="1"/>
</dbReference>
<dbReference type="EMBL" id="CP116942">
    <property type="protein sequence ID" value="WCO67974.1"/>
    <property type="molecule type" value="Genomic_DNA"/>
</dbReference>
<keyword evidence="2" id="KW-0238">DNA-binding</keyword>
<protein>
    <submittedName>
        <fullName evidence="5">Metalloregulator ArsR/SmtB family transcription factor</fullName>
    </submittedName>
</protein>
<dbReference type="Pfam" id="PF12840">
    <property type="entry name" value="HTH_20"/>
    <property type="match status" value="1"/>
</dbReference>
<organism evidence="5 6">
    <name type="scientific">Iamia majanohamensis</name>
    <dbReference type="NCBI Taxonomy" id="467976"/>
    <lineage>
        <taxon>Bacteria</taxon>
        <taxon>Bacillati</taxon>
        <taxon>Actinomycetota</taxon>
        <taxon>Acidimicrobiia</taxon>
        <taxon>Acidimicrobiales</taxon>
        <taxon>Iamiaceae</taxon>
        <taxon>Iamia</taxon>
    </lineage>
</organism>
<dbReference type="Gene3D" id="1.10.10.10">
    <property type="entry name" value="Winged helix-like DNA-binding domain superfamily/Winged helix DNA-binding domain"/>
    <property type="match status" value="1"/>
</dbReference>
<keyword evidence="6" id="KW-1185">Reference proteome</keyword>
<proteinExistence type="predicted"/>
<evidence type="ECO:0000313" key="5">
    <source>
        <dbReference type="EMBL" id="WCO67974.1"/>
    </source>
</evidence>
<evidence type="ECO:0000256" key="1">
    <source>
        <dbReference type="ARBA" id="ARBA00023015"/>
    </source>
</evidence>
<dbReference type="RefSeq" id="WP_272737491.1">
    <property type="nucleotide sequence ID" value="NZ_CP116942.1"/>
</dbReference>
<evidence type="ECO:0000256" key="2">
    <source>
        <dbReference type="ARBA" id="ARBA00023125"/>
    </source>
</evidence>
<dbReference type="InterPro" id="IPR036390">
    <property type="entry name" value="WH_DNA-bd_sf"/>
</dbReference>
<evidence type="ECO:0000259" key="4">
    <source>
        <dbReference type="PROSITE" id="PS50987"/>
    </source>
</evidence>
<dbReference type="GO" id="GO:0003700">
    <property type="term" value="F:DNA-binding transcription factor activity"/>
    <property type="evidence" value="ECO:0007669"/>
    <property type="project" value="InterPro"/>
</dbReference>
<name>A0AAF0BWX7_9ACTN</name>